<accession>A0A2T4A3Z8</accession>
<proteinExistence type="predicted"/>
<sequence>MRTGTRLQVMGGLYATRESRARASPRRASYSYKDMALLVRLTTCKSFPVVSIIYCICPTAPKVSIA</sequence>
<keyword evidence="2" id="KW-1185">Reference proteome</keyword>
<evidence type="ECO:0000313" key="1">
    <source>
        <dbReference type="EMBL" id="PTB51693.1"/>
    </source>
</evidence>
<dbReference type="AlphaFoldDB" id="A0A2T4A3Z8"/>
<protein>
    <submittedName>
        <fullName evidence="1">Uncharacterized protein</fullName>
    </submittedName>
</protein>
<name>A0A2T4A3Z8_TRIHA</name>
<reference evidence="1 2" key="1">
    <citation type="submission" date="2016-07" db="EMBL/GenBank/DDBJ databases">
        <title>Multiple horizontal gene transfer events from other fungi enriched the ability of initially mycotrophic Trichoderma (Ascomycota) to feed on dead plant biomass.</title>
        <authorList>
            <consortium name="DOE Joint Genome Institute"/>
            <person name="Aerts A."/>
            <person name="Atanasova L."/>
            <person name="Chenthamara K."/>
            <person name="Zhang J."/>
            <person name="Grujic M."/>
            <person name="Henrissat B."/>
            <person name="Kuo A."/>
            <person name="Salamov A."/>
            <person name="Lipzen A."/>
            <person name="Labutti K."/>
            <person name="Barry K."/>
            <person name="Miao Y."/>
            <person name="Rahimi M.J."/>
            <person name="Shen Q."/>
            <person name="Grigoriev I.V."/>
            <person name="Kubicek C.P."/>
            <person name="Druzhinina I.S."/>
        </authorList>
    </citation>
    <scope>NUCLEOTIDE SEQUENCE [LARGE SCALE GENOMIC DNA]</scope>
    <source>
        <strain evidence="1 2">CBS 226.95</strain>
    </source>
</reference>
<dbReference type="EMBL" id="KZ679685">
    <property type="protein sequence ID" value="PTB51693.1"/>
    <property type="molecule type" value="Genomic_DNA"/>
</dbReference>
<gene>
    <name evidence="1" type="ORF">M431DRAFT_225395</name>
</gene>
<evidence type="ECO:0000313" key="2">
    <source>
        <dbReference type="Proteomes" id="UP000241690"/>
    </source>
</evidence>
<dbReference type="Proteomes" id="UP000241690">
    <property type="component" value="Unassembled WGS sequence"/>
</dbReference>
<dbReference type="RefSeq" id="XP_024771370.1">
    <property type="nucleotide sequence ID" value="XM_024913598.1"/>
</dbReference>
<dbReference type="GeneID" id="36622160"/>
<organism evidence="1 2">
    <name type="scientific">Trichoderma harzianum CBS 226.95</name>
    <dbReference type="NCBI Taxonomy" id="983964"/>
    <lineage>
        <taxon>Eukaryota</taxon>
        <taxon>Fungi</taxon>
        <taxon>Dikarya</taxon>
        <taxon>Ascomycota</taxon>
        <taxon>Pezizomycotina</taxon>
        <taxon>Sordariomycetes</taxon>
        <taxon>Hypocreomycetidae</taxon>
        <taxon>Hypocreales</taxon>
        <taxon>Hypocreaceae</taxon>
        <taxon>Trichoderma</taxon>
    </lineage>
</organism>